<dbReference type="InterPro" id="IPR011105">
    <property type="entry name" value="Cell_wall_hydrolase_SleB"/>
</dbReference>
<name>A0A2G3E5T6_9FIRM</name>
<evidence type="ECO:0000313" key="2">
    <source>
        <dbReference type="EMBL" id="PHU38648.1"/>
    </source>
</evidence>
<feature type="domain" description="SH3b" evidence="1">
    <location>
        <begin position="172"/>
        <end position="237"/>
    </location>
</feature>
<keyword evidence="3" id="KW-1185">Reference proteome</keyword>
<dbReference type="Gene3D" id="1.10.10.2520">
    <property type="entry name" value="Cell wall hydrolase SleB, domain 1"/>
    <property type="match status" value="1"/>
</dbReference>
<protein>
    <recommendedName>
        <fullName evidence="1">SH3b domain-containing protein</fullName>
    </recommendedName>
</protein>
<dbReference type="Gene3D" id="2.30.30.40">
    <property type="entry name" value="SH3 Domains"/>
    <property type="match status" value="2"/>
</dbReference>
<evidence type="ECO:0000259" key="1">
    <source>
        <dbReference type="PROSITE" id="PS51781"/>
    </source>
</evidence>
<organism evidence="2 3">
    <name type="scientific">Agathobacter ruminis</name>
    <dbReference type="NCBI Taxonomy" id="1712665"/>
    <lineage>
        <taxon>Bacteria</taxon>
        <taxon>Bacillati</taxon>
        <taxon>Bacillota</taxon>
        <taxon>Clostridia</taxon>
        <taxon>Lachnospirales</taxon>
        <taxon>Lachnospiraceae</taxon>
        <taxon>Agathobacter</taxon>
    </lineage>
</organism>
<dbReference type="Pfam" id="PF08239">
    <property type="entry name" value="SH3_3"/>
    <property type="match status" value="2"/>
</dbReference>
<dbReference type="InterPro" id="IPR003646">
    <property type="entry name" value="SH3-like_bac-type"/>
</dbReference>
<dbReference type="SMART" id="SM00287">
    <property type="entry name" value="SH3b"/>
    <property type="match status" value="2"/>
</dbReference>
<dbReference type="AlphaFoldDB" id="A0A2G3E5T6"/>
<gene>
    <name evidence="2" type="ORF">CSX02_01500</name>
</gene>
<dbReference type="RefSeq" id="WP_099385369.1">
    <property type="nucleotide sequence ID" value="NZ_JANSWH010000068.1"/>
</dbReference>
<dbReference type="PROSITE" id="PS51781">
    <property type="entry name" value="SH3B"/>
    <property type="match status" value="1"/>
</dbReference>
<dbReference type="InterPro" id="IPR042047">
    <property type="entry name" value="SleB_dom1"/>
</dbReference>
<dbReference type="GO" id="GO:0016787">
    <property type="term" value="F:hydrolase activity"/>
    <property type="evidence" value="ECO:0007669"/>
    <property type="project" value="InterPro"/>
</dbReference>
<dbReference type="EMBL" id="PDYG01000004">
    <property type="protein sequence ID" value="PHU38648.1"/>
    <property type="molecule type" value="Genomic_DNA"/>
</dbReference>
<reference evidence="2 3" key="2">
    <citation type="submission" date="2017-10" db="EMBL/GenBank/DDBJ databases">
        <authorList>
            <person name="Banno H."/>
            <person name="Chua N.-H."/>
        </authorList>
    </citation>
    <scope>NUCLEOTIDE SEQUENCE [LARGE SCALE GENOMIC DNA]</scope>
    <source>
        <strain evidence="2 3">JK623</strain>
    </source>
</reference>
<dbReference type="InterPro" id="IPR052354">
    <property type="entry name" value="Cell_Wall_Dynamics_Protein"/>
</dbReference>
<dbReference type="Pfam" id="PF07486">
    <property type="entry name" value="Hydrolase_2"/>
    <property type="match status" value="1"/>
</dbReference>
<evidence type="ECO:0000313" key="3">
    <source>
        <dbReference type="Proteomes" id="UP000224563"/>
    </source>
</evidence>
<accession>A0A2G3E5T6</accession>
<proteinExistence type="predicted"/>
<dbReference type="PANTHER" id="PTHR34408">
    <property type="entry name" value="FAMILY PROTEIN, PUTATIVE-RELATED"/>
    <property type="match status" value="1"/>
</dbReference>
<dbReference type="PANTHER" id="PTHR34408:SF1">
    <property type="entry name" value="GLYCOSYL HYDROLASE FAMILY 19 DOMAIN-CONTAINING PROTEIN HI_1415"/>
    <property type="match status" value="1"/>
</dbReference>
<reference evidence="2 3" key="1">
    <citation type="submission" date="2017-10" db="EMBL/GenBank/DDBJ databases">
        <title>Resolving the taxonomy of Roseburia spp., Eubacterium rectale and Agathobacter spp. through phylogenomic analysis.</title>
        <authorList>
            <person name="Sheridan P.O."/>
            <person name="Walker A.W."/>
            <person name="Duncan S.H."/>
            <person name="Scott K.P."/>
            <person name="Toole P.W.O."/>
            <person name="Luis P."/>
            <person name="Flint H.J."/>
        </authorList>
    </citation>
    <scope>NUCLEOTIDE SEQUENCE [LARGE SCALE GENOMIC DNA]</scope>
    <source>
        <strain evidence="2 3">JK623</strain>
    </source>
</reference>
<sequence>MLNKRLLEGASVLVLAGILSLGSALGNAKEQSTNTAVDADSNQSQEATSLYAGTTDYLENLDLNSVAAVTVSVEKEDLEQTTASEPKTLTEEEKFWQTRLIANIGESTLNVRQKASKDADIVGKMTTGNVARIVKKGDAWTLIKSGNVEGYVSNKYCLFEADAYDYAKENFDTVAKSTVDGLRVRESASADGEVVKKLGKGKSLKVDADAKEVAGWVAVVYDDKTCYVSADYVKVTLNYDTALTVEEIAEIEAAKKAEEAKKADSGKNYRKVNTVQGEGIDYTDDELYLLASLLYREAGGQGYQCQLACGAVIVNRVKDSRFPNNIHDVIYQPGQYGPVWSGSLARAMENGSATQSCYDAARAALSGVDNTGGALGFQGVSCGYDGIEYNGMLFYNIWD</sequence>
<comment type="caution">
    <text evidence="2">The sequence shown here is derived from an EMBL/GenBank/DDBJ whole genome shotgun (WGS) entry which is preliminary data.</text>
</comment>
<dbReference type="Proteomes" id="UP000224563">
    <property type="component" value="Unassembled WGS sequence"/>
</dbReference>